<protein>
    <recommendedName>
        <fullName evidence="7">protein-glutamine gamma-glutamyltransferase</fullName>
        <ecNumber evidence="7">2.3.2.13</ecNumber>
    </recommendedName>
</protein>
<dbReference type="Pfam" id="PF00868">
    <property type="entry name" value="Transglut_N"/>
    <property type="match status" value="1"/>
</dbReference>
<dbReference type="FunFam" id="3.90.260.10:FF:000001">
    <property type="entry name" value="Protein-glutamine gamma-glutamyltransferase 2"/>
    <property type="match status" value="1"/>
</dbReference>
<dbReference type="InterPro" id="IPR001102">
    <property type="entry name" value="Transglutaminase_N"/>
</dbReference>
<sequence length="769" mass="86635">MEVTVPHMLPFALFPKNNDQDNEIESSEGELRIHKLDTCVEENGANHHTDKFELMGTPRANGKPSQLVVRRGQEFLLKLICNRPINTDVDTLWLELAVDRIAGEWISHGHGTVQYVLLQTDATVSEEDEEYDWTATLQAVNETEHGSTELAVLIKTSPFASVSQWNLTVKVISRGFEEAHYKLDQPFFLLFNPWCTKDPVYLDDEAQRREYVLEDITMIWKGNERSFSPRKWKLGQYEENVLECSLWLLGAVARLPATFRGNQIKVCRALSGVVNSNDDYGVVAGNWSGNYRDGTAPSTWTGSVKILQEYYQQKDLGTRDPVRYGQCWVFAGVLGTLCRALGIPCRIVTNFNSAHDTEGSLTIDEYLDEEGKPKRDFSRDSVWNFHVWNEVWMRRPDIGTDGYDGWQVIDGTPQEFSDGMYKLGPAPVAAVKNGRVHMQHDCHFVFSEVNADKVLWRFQGPGKLLELVSKNTTAIGKFISTKAVGLDEREDITLNYKCEEQSYEAKRSMMRALKLGQCDLTKHYLKILRANDPSSIANQGNDIEFELELNDQVFVGESFTIVLRIRNVSDDREHFVNGRVLLDHILYTGKNIKSITNLPFSVTVGPNGQEMVEVPIHFDDYYEPGMDEAIFKVSSFATIEGADNGLFAQKDYCLRKPAVQLVLGGEPILRASLKVTAAFYNPLPIPITDGTFQIECSGICKTVSIPVGFFNARDSCDVVFMMVPSTVGNTQLTAKFNSNELSDIEGSLTFEVSAPVQTDSLKNRLYFSS</sequence>
<feature type="active site" evidence="8">
    <location>
        <position position="327"/>
    </location>
</feature>
<dbReference type="PROSITE" id="PS00547">
    <property type="entry name" value="TRANSGLUTAMINASES"/>
    <property type="match status" value="1"/>
</dbReference>
<evidence type="ECO:0000256" key="3">
    <source>
        <dbReference type="ARBA" id="ARBA00022679"/>
    </source>
</evidence>
<evidence type="ECO:0000256" key="5">
    <source>
        <dbReference type="ARBA" id="ARBA00022837"/>
    </source>
</evidence>
<feature type="active site" evidence="8">
    <location>
        <position position="386"/>
    </location>
</feature>
<dbReference type="InterPro" id="IPR014756">
    <property type="entry name" value="Ig_E-set"/>
</dbReference>
<name>A0AAG5DSR9_ANOAO</name>
<dbReference type="PIRSF" id="PIRSF000459">
    <property type="entry name" value="TGM_EBP42"/>
    <property type="match status" value="1"/>
</dbReference>
<organism evidence="10 11">
    <name type="scientific">Anopheles atroparvus</name>
    <name type="common">European mosquito</name>
    <dbReference type="NCBI Taxonomy" id="41427"/>
    <lineage>
        <taxon>Eukaryota</taxon>
        <taxon>Metazoa</taxon>
        <taxon>Ecdysozoa</taxon>
        <taxon>Arthropoda</taxon>
        <taxon>Hexapoda</taxon>
        <taxon>Insecta</taxon>
        <taxon>Pterygota</taxon>
        <taxon>Neoptera</taxon>
        <taxon>Endopterygota</taxon>
        <taxon>Diptera</taxon>
        <taxon>Nematocera</taxon>
        <taxon>Culicoidea</taxon>
        <taxon>Culicidae</taxon>
        <taxon>Anophelinae</taxon>
        <taxon>Anopheles</taxon>
    </lineage>
</organism>
<dbReference type="SUPFAM" id="SSF81296">
    <property type="entry name" value="E set domains"/>
    <property type="match status" value="1"/>
</dbReference>
<proteinExistence type="inferred from homology"/>
<feature type="domain" description="Transglutaminase-like" evidence="9">
    <location>
        <begin position="321"/>
        <end position="413"/>
    </location>
</feature>
<dbReference type="SUPFAM" id="SSF49309">
    <property type="entry name" value="Transglutaminase, two C-terminal domains"/>
    <property type="match status" value="2"/>
</dbReference>
<evidence type="ECO:0000256" key="4">
    <source>
        <dbReference type="ARBA" id="ARBA00022723"/>
    </source>
</evidence>
<evidence type="ECO:0000256" key="7">
    <source>
        <dbReference type="ARBA" id="ARBA00024222"/>
    </source>
</evidence>
<dbReference type="InterPro" id="IPR013783">
    <property type="entry name" value="Ig-like_fold"/>
</dbReference>
<dbReference type="InterPro" id="IPR023608">
    <property type="entry name" value="Transglutaminase_animal"/>
</dbReference>
<dbReference type="InterPro" id="IPR038765">
    <property type="entry name" value="Papain-like_cys_pep_sf"/>
</dbReference>
<dbReference type="InterPro" id="IPR036238">
    <property type="entry name" value="Transglutaminase_C_sf"/>
</dbReference>
<comment type="cofactor">
    <cofactor evidence="1">
        <name>Ca(2+)</name>
        <dbReference type="ChEBI" id="CHEBI:29108"/>
    </cofactor>
</comment>
<dbReference type="SMART" id="SM00460">
    <property type="entry name" value="TGc"/>
    <property type="match status" value="1"/>
</dbReference>
<dbReference type="PANTHER" id="PTHR11590">
    <property type="entry name" value="PROTEIN-GLUTAMINE GAMMA-GLUTAMYLTRANSFERASE"/>
    <property type="match status" value="1"/>
</dbReference>
<dbReference type="Gene3D" id="3.90.260.10">
    <property type="entry name" value="Transglutaminase-like"/>
    <property type="match status" value="1"/>
</dbReference>
<reference evidence="10" key="1">
    <citation type="submission" date="2024-04" db="UniProtKB">
        <authorList>
            <consortium name="EnsemblMetazoa"/>
        </authorList>
    </citation>
    <scope>IDENTIFICATION</scope>
    <source>
        <strain evidence="10">EBRO</strain>
    </source>
</reference>
<evidence type="ECO:0000256" key="8">
    <source>
        <dbReference type="PIRSR" id="PIRSR000459-1"/>
    </source>
</evidence>
<keyword evidence="5" id="KW-0106">Calcium</keyword>
<dbReference type="GO" id="GO:0046872">
    <property type="term" value="F:metal ion binding"/>
    <property type="evidence" value="ECO:0007669"/>
    <property type="project" value="UniProtKB-KW"/>
</dbReference>
<evidence type="ECO:0000256" key="6">
    <source>
        <dbReference type="ARBA" id="ARBA00023315"/>
    </source>
</evidence>
<dbReference type="Proteomes" id="UP000075880">
    <property type="component" value="Unassembled WGS sequence"/>
</dbReference>
<evidence type="ECO:0000256" key="1">
    <source>
        <dbReference type="ARBA" id="ARBA00001913"/>
    </source>
</evidence>
<keyword evidence="6" id="KW-0012">Acyltransferase</keyword>
<feature type="active site" evidence="8">
    <location>
        <position position="410"/>
    </location>
</feature>
<evidence type="ECO:0000256" key="2">
    <source>
        <dbReference type="ARBA" id="ARBA00005968"/>
    </source>
</evidence>
<keyword evidence="4" id="KW-0479">Metal-binding</keyword>
<keyword evidence="11" id="KW-1185">Reference proteome</keyword>
<dbReference type="InterPro" id="IPR036985">
    <property type="entry name" value="Transglutaminase-like_sf"/>
</dbReference>
<evidence type="ECO:0000259" key="9">
    <source>
        <dbReference type="SMART" id="SM00460"/>
    </source>
</evidence>
<evidence type="ECO:0000313" key="10">
    <source>
        <dbReference type="EnsemblMetazoa" id="ENSAATROPP014367"/>
    </source>
</evidence>
<comment type="similarity">
    <text evidence="2">Belongs to the transglutaminase superfamily. Transglutaminase family.</text>
</comment>
<dbReference type="Pfam" id="PF01841">
    <property type="entry name" value="Transglut_core"/>
    <property type="match status" value="1"/>
</dbReference>
<accession>A0AAG5DSR9</accession>
<evidence type="ECO:0000313" key="11">
    <source>
        <dbReference type="Proteomes" id="UP000075880"/>
    </source>
</evidence>
<dbReference type="Gene3D" id="2.60.40.10">
    <property type="entry name" value="Immunoglobulins"/>
    <property type="match status" value="3"/>
</dbReference>
<dbReference type="EC" id="2.3.2.13" evidence="7"/>
<dbReference type="AlphaFoldDB" id="A0AAG5DSR9"/>
<dbReference type="InterPro" id="IPR013808">
    <property type="entry name" value="Transglutaminase_AS"/>
</dbReference>
<dbReference type="SUPFAM" id="SSF54001">
    <property type="entry name" value="Cysteine proteinases"/>
    <property type="match status" value="1"/>
</dbReference>
<keyword evidence="3" id="KW-0808">Transferase</keyword>
<dbReference type="InterPro" id="IPR002931">
    <property type="entry name" value="Transglutaminase-like"/>
</dbReference>
<dbReference type="EnsemblMetazoa" id="ENSAATROPT016350">
    <property type="protein sequence ID" value="ENSAATROPP014367"/>
    <property type="gene ID" value="ENSAATROPG013376"/>
</dbReference>
<dbReference type="InterPro" id="IPR050779">
    <property type="entry name" value="Transglutaminase"/>
</dbReference>
<dbReference type="GO" id="GO:0003810">
    <property type="term" value="F:protein-glutamine gamma-glutamyltransferase activity"/>
    <property type="evidence" value="ECO:0007669"/>
    <property type="project" value="UniProtKB-EC"/>
</dbReference>
<dbReference type="PANTHER" id="PTHR11590:SF69">
    <property type="entry name" value="RE08173P"/>
    <property type="match status" value="1"/>
</dbReference>